<feature type="transmembrane region" description="Helical" evidence="2">
    <location>
        <begin position="707"/>
        <end position="728"/>
    </location>
</feature>
<accession>A0A2S7YIS8</accession>
<gene>
    <name evidence="3" type="ORF">BB8028_0006g04070</name>
</gene>
<evidence type="ECO:0000256" key="1">
    <source>
        <dbReference type="SAM" id="MobiDB-lite"/>
    </source>
</evidence>
<dbReference type="Proteomes" id="UP000237441">
    <property type="component" value="Unassembled WGS sequence"/>
</dbReference>
<feature type="compositionally biased region" description="Polar residues" evidence="1">
    <location>
        <begin position="32"/>
        <end position="72"/>
    </location>
</feature>
<organism evidence="3 4">
    <name type="scientific">Beauveria bassiana</name>
    <name type="common">White muscardine disease fungus</name>
    <name type="synonym">Tritirachium shiotae</name>
    <dbReference type="NCBI Taxonomy" id="176275"/>
    <lineage>
        <taxon>Eukaryota</taxon>
        <taxon>Fungi</taxon>
        <taxon>Dikarya</taxon>
        <taxon>Ascomycota</taxon>
        <taxon>Pezizomycotina</taxon>
        <taxon>Sordariomycetes</taxon>
        <taxon>Hypocreomycetidae</taxon>
        <taxon>Hypocreales</taxon>
        <taxon>Cordycipitaceae</taxon>
        <taxon>Beauveria</taxon>
    </lineage>
</organism>
<sequence length="802" mass="88157">MSTPRLPLQDRTNLQNNLQIRVVPYSPPRLSSDYSTATQLDIGSCSSSSELPQANVQVHQSDTPQTQRQPADSSPVLSSPISPLGQYSRSPYQDTYGRRASTPRRPSTSSSNRRLKHLVNVHADKTFSLLPQVECESSSQYSSSALDSTLPSTFGRNSSVTFSHGRRSSILALQQQESAPTSPDDKTPPRPTANKVASTSSPWNYEFVGGLRKVYQQTPASDLDQSFSPIATPSKAHLPPPGTTRSFARATSMLIPRKPLPSSYSESPASLCSLNVRTIEKTLSTKPNVHAQPSLESILLLPSSDQNYRILGDSGSSDYSLSTQSRPRTEESEPNYVKLDGAPSPPVAGTPASRLKSEYSRESLIVAPLNPARKLFTDKSVSVKLSQGRSSPRFLATWSAVMKPDAARALFGSRIYPPRSRNARAPSQAGSSTVTPGAHQCQSQPPLSTVFPESEREKECRSIFMSPFVAEASTSRISPEVSLTDQKAGECSFTRHFTPTCETLYRPQATFAKGGEMESNSSYRLVGHQDEHGDGLTDLRDLLTRRPSKRGVFPGLTPNYISDRKLWSSASARATNWAIPAWARLYYGSGERRFLTHQASHDSICSIHRDNQMGTSAPRHSHSFEGIRTASLHHLEAPPTDDGGQPITVRSSQPDLNWARTLKKQTSSLWSPHLRRDNRASAYGIWDPPAGAISVEGCITARRNVQVMLFMSGFLFPIAWMIAAFIPLPTNRHLEEKNLQSTSHIDLAEDNGASPSQLAKEIALFNRAKWWRDLNRAMAVIGLLIIGAFAVLIALGVQQRWR</sequence>
<dbReference type="AlphaFoldDB" id="A0A2S7YIS8"/>
<feature type="compositionally biased region" description="Low complexity" evidence="1">
    <location>
        <begin position="312"/>
        <end position="322"/>
    </location>
</feature>
<feature type="compositionally biased region" description="Low complexity" evidence="1">
    <location>
        <begin position="73"/>
        <end position="84"/>
    </location>
</feature>
<evidence type="ECO:0000313" key="4">
    <source>
        <dbReference type="Proteomes" id="UP000237441"/>
    </source>
</evidence>
<feature type="transmembrane region" description="Helical" evidence="2">
    <location>
        <begin position="777"/>
        <end position="797"/>
    </location>
</feature>
<name>A0A2S7YIS8_BEABA</name>
<keyword evidence="2" id="KW-0472">Membrane</keyword>
<feature type="region of interest" description="Disordered" evidence="1">
    <location>
        <begin position="417"/>
        <end position="452"/>
    </location>
</feature>
<reference evidence="3 4" key="1">
    <citation type="submission" date="2016-07" db="EMBL/GenBank/DDBJ databases">
        <title>Comparative genomics of the entomopathogenic fungus Beauveria bassiana.</title>
        <authorList>
            <person name="Valero Jimenez C.A."/>
            <person name="Zwaan B.J."/>
            <person name="Van Kan J.A."/>
            <person name="Takken W."/>
            <person name="Debets A.J."/>
            <person name="Schoustra S.E."/>
            <person name="Koenraadt C.J."/>
        </authorList>
    </citation>
    <scope>NUCLEOTIDE SEQUENCE [LARGE SCALE GENOMIC DNA]</scope>
    <source>
        <strain evidence="3 4">ARSEF 8028</strain>
    </source>
</reference>
<evidence type="ECO:0008006" key="5">
    <source>
        <dbReference type="Google" id="ProtNLM"/>
    </source>
</evidence>
<feature type="compositionally biased region" description="Low complexity" evidence="1">
    <location>
        <begin position="98"/>
        <end position="112"/>
    </location>
</feature>
<keyword evidence="2" id="KW-1133">Transmembrane helix</keyword>
<keyword evidence="2" id="KW-0812">Transmembrane</keyword>
<feature type="compositionally biased region" description="Polar residues" evidence="1">
    <location>
        <begin position="428"/>
        <end position="447"/>
    </location>
</feature>
<comment type="caution">
    <text evidence="3">The sequence shown here is derived from an EMBL/GenBank/DDBJ whole genome shotgun (WGS) entry which is preliminary data.</text>
</comment>
<evidence type="ECO:0000313" key="3">
    <source>
        <dbReference type="EMBL" id="PQK16086.1"/>
    </source>
</evidence>
<dbReference type="OrthoDB" id="4153178at2759"/>
<dbReference type="EMBL" id="JRHA01000006">
    <property type="protein sequence ID" value="PQK16086.1"/>
    <property type="molecule type" value="Genomic_DNA"/>
</dbReference>
<feature type="region of interest" description="Disordered" evidence="1">
    <location>
        <begin position="312"/>
        <end position="355"/>
    </location>
</feature>
<feature type="region of interest" description="Disordered" evidence="1">
    <location>
        <begin position="173"/>
        <end position="198"/>
    </location>
</feature>
<proteinExistence type="predicted"/>
<evidence type="ECO:0000256" key="2">
    <source>
        <dbReference type="SAM" id="Phobius"/>
    </source>
</evidence>
<feature type="region of interest" description="Disordered" evidence="1">
    <location>
        <begin position="23"/>
        <end position="115"/>
    </location>
</feature>
<protein>
    <recommendedName>
        <fullName evidence="5">Serine-rich protein</fullName>
    </recommendedName>
</protein>